<dbReference type="Gene3D" id="2.60.40.10">
    <property type="entry name" value="Immunoglobulins"/>
    <property type="match status" value="1"/>
</dbReference>
<dbReference type="InterPro" id="IPR013783">
    <property type="entry name" value="Ig-like_fold"/>
</dbReference>
<dbReference type="SUPFAM" id="SSF103515">
    <property type="entry name" value="Autotransporter"/>
    <property type="match status" value="1"/>
</dbReference>
<evidence type="ECO:0000256" key="2">
    <source>
        <dbReference type="SAM" id="MobiDB-lite"/>
    </source>
</evidence>
<dbReference type="EMBL" id="CP015230">
    <property type="protein sequence ID" value="ANP40235.1"/>
    <property type="molecule type" value="Genomic_DNA"/>
</dbReference>
<dbReference type="Pfam" id="PF19078">
    <property type="entry name" value="Big_12"/>
    <property type="match status" value="1"/>
</dbReference>
<evidence type="ECO:0000313" key="5">
    <source>
        <dbReference type="EMBL" id="ANP40235.1"/>
    </source>
</evidence>
<dbReference type="InterPro" id="IPR003410">
    <property type="entry name" value="HYR_dom"/>
</dbReference>
<evidence type="ECO:0000259" key="3">
    <source>
        <dbReference type="PROSITE" id="PS50825"/>
    </source>
</evidence>
<evidence type="ECO:0000259" key="4">
    <source>
        <dbReference type="PROSITE" id="PS51208"/>
    </source>
</evidence>
<feature type="domain" description="Autotransporter" evidence="4">
    <location>
        <begin position="725"/>
        <end position="978"/>
    </location>
</feature>
<keyword evidence="1" id="KW-0677">Repeat</keyword>
<dbReference type="InterPro" id="IPR036709">
    <property type="entry name" value="Autotransporte_beta_dom_sf"/>
</dbReference>
<proteinExistence type="predicted"/>
<dbReference type="InterPro" id="IPR044048">
    <property type="entry name" value="Big_12"/>
</dbReference>
<feature type="region of interest" description="Disordered" evidence="2">
    <location>
        <begin position="509"/>
        <end position="529"/>
    </location>
</feature>
<evidence type="ECO:0000256" key="1">
    <source>
        <dbReference type="ARBA" id="ARBA00022737"/>
    </source>
</evidence>
<feature type="domain" description="HYR" evidence="3">
    <location>
        <begin position="382"/>
        <end position="472"/>
    </location>
</feature>
<dbReference type="AlphaFoldDB" id="A0A1B1A0X3"/>
<dbReference type="Pfam" id="PF02494">
    <property type="entry name" value="HYR"/>
    <property type="match status" value="4"/>
</dbReference>
<evidence type="ECO:0000313" key="6">
    <source>
        <dbReference type="Proteomes" id="UP000013243"/>
    </source>
</evidence>
<dbReference type="STRING" id="1265309.K529_005605"/>
<accession>A0A1B1A0X3</accession>
<dbReference type="Gene3D" id="2.40.128.130">
    <property type="entry name" value="Autotransporter beta-domain"/>
    <property type="match status" value="1"/>
</dbReference>
<dbReference type="InterPro" id="IPR005546">
    <property type="entry name" value="Autotransporte_beta"/>
</dbReference>
<dbReference type="SMART" id="SM00869">
    <property type="entry name" value="Autotransporter"/>
    <property type="match status" value="1"/>
</dbReference>
<dbReference type="Proteomes" id="UP000013243">
    <property type="component" value="Chromosome"/>
</dbReference>
<dbReference type="PROSITE" id="PS51208">
    <property type="entry name" value="AUTOTRANSPORTER"/>
    <property type="match status" value="1"/>
</dbReference>
<sequence>MGISFDLLQETSYMDAGSYEFSTARSTLVTADNTAPVLTAPTTRNLGTDTGKATASLDVTSLGSASDNRDSTVAIIYKIGSTTLTGAHDFPLGDTTVTMDASDEAGNDATQVSFIVRVSDDENPVLTAPTNQTATAASGDNSVSVDVTNLGSISDNVDDDLAITYQVGSTVLSGAHDFPIGETTVTLDATDAAGNDATQVSFTVTVADGTAPVLTAPAQQTATAATGASAVSLDVTALGSVSDNYDTSVAVTYRVGSTVLTGAYDFPIGETTVTMDASDAAGNDATQVSFIVKVSDGTAPVLTPPSNQSATAASGEDTASLDVTGLGSVSDDVDTEVEITYQVGDTVLSGAYDFPIGVTTVTMDASDTAGNAATQVSFTVTVDDGTAPVLTAPEDQSATTASGESTVSLDVTALGSVSDNVGGSLSITYRVGSTVLTGAYDFPIGETTVTMDASDAAGNDATQVSFTVTVLDGTPPPPPTISDVTINSDKTVTVSGTAQSGATVTVTFPDGTSVDTTASGSSQSSTADSARSYAVTTGTYSATSASAQPSGSVTAVASTSGGGASATATVTVDTTSPDVVLSGGPSDGIGAQESFAITVTFSEGVTGFATSDIVTQNASVLSVSGSGTDYIVQLRASGSGAVTVQIPAGAAEDAAGNATTASNILRFDDRTIVETQEQIAGFLYNRANQLIANQPELIGFLSHSDAGSGAMQAHVTRGAGDFNLTSRSGLPIWFRLQGSWSEEDQSETRYAFGAVGGHLNVSDRFLLGAMLQFDHLNQDEGARRIEGTGWLAGPYAVAQLSDQALYLEARVLYGQSANSISPFGTYEDDFDTTRMLAQLRLAGEVEHGETTFTPYVDAAYANEEQEAYVDSLGNSIGAQKIHLRQATFGVGFARHFATGGDAVAELTGGLAGVWSATSGTAVAETVIPAYTGWRAKVNLGVRYQWANGSRFAISARYDGLGSEGYKDFGLTIDYSLRF</sequence>
<feature type="region of interest" description="Disordered" evidence="2">
    <location>
        <begin position="544"/>
        <end position="569"/>
    </location>
</feature>
<protein>
    <submittedName>
        <fullName evidence="5">Transporter</fullName>
    </submittedName>
</protein>
<dbReference type="PANTHER" id="PTHR24273">
    <property type="entry name" value="FI04643P-RELATED"/>
    <property type="match status" value="1"/>
</dbReference>
<gene>
    <name evidence="5" type="ORF">K529_005605</name>
</gene>
<reference evidence="5 6" key="1">
    <citation type="journal article" date="2016" name="ISME J.">
        <title>Global occurrence and heterogeneity of the Roseobacter-clade species Ruegeria mobilis.</title>
        <authorList>
            <person name="Sonnenschein E."/>
            <person name="Gram L."/>
        </authorList>
    </citation>
    <scope>NUCLEOTIDE SEQUENCE [LARGE SCALE GENOMIC DNA]</scope>
    <source>
        <strain evidence="5 6">F1926</strain>
    </source>
</reference>
<dbReference type="KEGG" id="rmb:K529_005605"/>
<dbReference type="PROSITE" id="PS50825">
    <property type="entry name" value="HYR"/>
    <property type="match status" value="2"/>
</dbReference>
<feature type="domain" description="HYR" evidence="3">
    <location>
        <begin position="119"/>
        <end position="208"/>
    </location>
</feature>
<organism evidence="5 6">
    <name type="scientific">Tritonibacter mobilis F1926</name>
    <dbReference type="NCBI Taxonomy" id="1265309"/>
    <lineage>
        <taxon>Bacteria</taxon>
        <taxon>Pseudomonadati</taxon>
        <taxon>Pseudomonadota</taxon>
        <taxon>Alphaproteobacteria</taxon>
        <taxon>Rhodobacterales</taxon>
        <taxon>Paracoccaceae</taxon>
        <taxon>Tritonibacter</taxon>
    </lineage>
</organism>
<dbReference type="PANTHER" id="PTHR24273:SF32">
    <property type="entry name" value="HYALIN"/>
    <property type="match status" value="1"/>
</dbReference>
<name>A0A1B1A0X3_9RHOB</name>
<feature type="compositionally biased region" description="Low complexity" evidence="2">
    <location>
        <begin position="513"/>
        <end position="529"/>
    </location>
</feature>